<keyword evidence="12" id="KW-0229">DNA integration</keyword>
<dbReference type="InterPro" id="IPR054722">
    <property type="entry name" value="PolX-like_BBD"/>
</dbReference>
<evidence type="ECO:0000256" key="11">
    <source>
        <dbReference type="ARBA" id="ARBA00022842"/>
    </source>
</evidence>
<dbReference type="GO" id="GO:0004519">
    <property type="term" value="F:endonuclease activity"/>
    <property type="evidence" value="ECO:0007669"/>
    <property type="project" value="UniProtKB-KW"/>
</dbReference>
<dbReference type="GO" id="GO:0046872">
    <property type="term" value="F:metal ion binding"/>
    <property type="evidence" value="ECO:0007669"/>
    <property type="project" value="UniProtKB-KW"/>
</dbReference>
<keyword evidence="7" id="KW-0064">Aspartyl protease</keyword>
<keyword evidence="14" id="KW-0548">Nucleotidyltransferase</keyword>
<evidence type="ECO:0000256" key="13">
    <source>
        <dbReference type="ARBA" id="ARBA00022918"/>
    </source>
</evidence>
<keyword evidence="3" id="KW-0645">Protease</keyword>
<keyword evidence="16" id="KW-0233">DNA recombination</keyword>
<keyword evidence="2" id="KW-1188">Viral release from host cell</keyword>
<dbReference type="Pfam" id="PF22936">
    <property type="entry name" value="Pol_BBD"/>
    <property type="match status" value="1"/>
</dbReference>
<keyword evidence="10" id="KW-0067">ATP-binding</keyword>
<evidence type="ECO:0000256" key="7">
    <source>
        <dbReference type="ARBA" id="ARBA00022750"/>
    </source>
</evidence>
<protein>
    <recommendedName>
        <fullName evidence="19">Integrase catalytic domain-containing protein</fullName>
    </recommendedName>
</protein>
<dbReference type="PANTHER" id="PTHR42648">
    <property type="entry name" value="TRANSPOSASE, PUTATIVE-RELATED"/>
    <property type="match status" value="1"/>
</dbReference>
<dbReference type="Pfam" id="PF25597">
    <property type="entry name" value="SH3_retrovirus"/>
    <property type="match status" value="1"/>
</dbReference>
<dbReference type="SUPFAM" id="SSF56672">
    <property type="entry name" value="DNA/RNA polymerases"/>
    <property type="match status" value="1"/>
</dbReference>
<keyword evidence="13" id="KW-0695">RNA-directed DNA polymerase</keyword>
<comment type="caution">
    <text evidence="20">The sequence shown here is derived from an EMBL/GenBank/DDBJ whole genome shotgun (WGS) entry which is preliminary data.</text>
</comment>
<evidence type="ECO:0000256" key="16">
    <source>
        <dbReference type="ARBA" id="ARBA00023172"/>
    </source>
</evidence>
<evidence type="ECO:0000256" key="6">
    <source>
        <dbReference type="ARBA" id="ARBA00022741"/>
    </source>
</evidence>
<dbReference type="CDD" id="cd09272">
    <property type="entry name" value="RNase_HI_RT_Ty1"/>
    <property type="match status" value="1"/>
</dbReference>
<evidence type="ECO:0000256" key="3">
    <source>
        <dbReference type="ARBA" id="ARBA00022670"/>
    </source>
</evidence>
<keyword evidence="14" id="KW-0239">DNA-directed DNA polymerase</keyword>
<keyword evidence="6" id="KW-0547">Nucleotide-binding</keyword>
<evidence type="ECO:0000256" key="12">
    <source>
        <dbReference type="ARBA" id="ARBA00022908"/>
    </source>
</evidence>
<evidence type="ECO:0000256" key="14">
    <source>
        <dbReference type="ARBA" id="ARBA00022932"/>
    </source>
</evidence>
<feature type="compositionally biased region" description="Basic and acidic residues" evidence="18">
    <location>
        <begin position="431"/>
        <end position="446"/>
    </location>
</feature>
<dbReference type="GO" id="GO:0006508">
    <property type="term" value="P:proteolysis"/>
    <property type="evidence" value="ECO:0007669"/>
    <property type="project" value="UniProtKB-KW"/>
</dbReference>
<dbReference type="InterPro" id="IPR012337">
    <property type="entry name" value="RNaseH-like_sf"/>
</dbReference>
<dbReference type="PROSITE" id="PS50994">
    <property type="entry name" value="INTEGRASE"/>
    <property type="match status" value="1"/>
</dbReference>
<evidence type="ECO:0000256" key="2">
    <source>
        <dbReference type="ARBA" id="ARBA00022612"/>
    </source>
</evidence>
<evidence type="ECO:0000256" key="17">
    <source>
        <dbReference type="ARBA" id="ARBA00023268"/>
    </source>
</evidence>
<keyword evidence="21" id="KW-1185">Reference proteome</keyword>
<evidence type="ECO:0000313" key="21">
    <source>
        <dbReference type="Proteomes" id="UP001153954"/>
    </source>
</evidence>
<dbReference type="EMBL" id="CAKOGL010000011">
    <property type="protein sequence ID" value="CAH2092412.1"/>
    <property type="molecule type" value="Genomic_DNA"/>
</dbReference>
<evidence type="ECO:0000256" key="15">
    <source>
        <dbReference type="ARBA" id="ARBA00023113"/>
    </source>
</evidence>
<dbReference type="SUPFAM" id="SSF53098">
    <property type="entry name" value="Ribonuclease H-like"/>
    <property type="match status" value="1"/>
</dbReference>
<proteinExistence type="predicted"/>
<dbReference type="GO" id="GO:0003887">
    <property type="term" value="F:DNA-directed DNA polymerase activity"/>
    <property type="evidence" value="ECO:0007669"/>
    <property type="project" value="UniProtKB-KW"/>
</dbReference>
<dbReference type="InterPro" id="IPR043502">
    <property type="entry name" value="DNA/RNA_pol_sf"/>
</dbReference>
<evidence type="ECO:0000256" key="9">
    <source>
        <dbReference type="ARBA" id="ARBA00022801"/>
    </source>
</evidence>
<evidence type="ECO:0000313" key="20">
    <source>
        <dbReference type="EMBL" id="CAH2092412.1"/>
    </source>
</evidence>
<keyword evidence="14" id="KW-0808">Transferase</keyword>
<dbReference type="Proteomes" id="UP001153954">
    <property type="component" value="Unassembled WGS sequence"/>
</dbReference>
<organism evidence="20 21">
    <name type="scientific">Euphydryas editha</name>
    <name type="common">Edith's checkerspot</name>
    <dbReference type="NCBI Taxonomy" id="104508"/>
    <lineage>
        <taxon>Eukaryota</taxon>
        <taxon>Metazoa</taxon>
        <taxon>Ecdysozoa</taxon>
        <taxon>Arthropoda</taxon>
        <taxon>Hexapoda</taxon>
        <taxon>Insecta</taxon>
        <taxon>Pterygota</taxon>
        <taxon>Neoptera</taxon>
        <taxon>Endopterygota</taxon>
        <taxon>Lepidoptera</taxon>
        <taxon>Glossata</taxon>
        <taxon>Ditrysia</taxon>
        <taxon>Papilionoidea</taxon>
        <taxon>Nymphalidae</taxon>
        <taxon>Nymphalinae</taxon>
        <taxon>Euphydryas</taxon>
    </lineage>
</organism>
<keyword evidence="15" id="KW-0917">Virion maturation</keyword>
<feature type="domain" description="Integrase catalytic" evidence="19">
    <location>
        <begin position="162"/>
        <end position="329"/>
    </location>
</feature>
<reference evidence="20" key="1">
    <citation type="submission" date="2022-03" db="EMBL/GenBank/DDBJ databases">
        <authorList>
            <person name="Tunstrom K."/>
        </authorList>
    </citation>
    <scope>NUCLEOTIDE SEQUENCE</scope>
</reference>
<dbReference type="Gene3D" id="3.30.420.10">
    <property type="entry name" value="Ribonuclease H-like superfamily/Ribonuclease H"/>
    <property type="match status" value="1"/>
</dbReference>
<dbReference type="PANTHER" id="PTHR42648:SF11">
    <property type="entry name" value="TRANSPOSON TY4-P GAG-POL POLYPROTEIN"/>
    <property type="match status" value="1"/>
</dbReference>
<dbReference type="Pfam" id="PF07727">
    <property type="entry name" value="RVT_2"/>
    <property type="match status" value="1"/>
</dbReference>
<feature type="region of interest" description="Disordered" evidence="18">
    <location>
        <begin position="431"/>
        <end position="524"/>
    </location>
</feature>
<evidence type="ECO:0000256" key="4">
    <source>
        <dbReference type="ARBA" id="ARBA00022722"/>
    </source>
</evidence>
<dbReference type="InterPro" id="IPR036397">
    <property type="entry name" value="RNaseH_sf"/>
</dbReference>
<dbReference type="GO" id="GO:0015074">
    <property type="term" value="P:DNA integration"/>
    <property type="evidence" value="ECO:0007669"/>
    <property type="project" value="UniProtKB-KW"/>
</dbReference>
<evidence type="ECO:0000256" key="5">
    <source>
        <dbReference type="ARBA" id="ARBA00022723"/>
    </source>
</evidence>
<evidence type="ECO:0000256" key="1">
    <source>
        <dbReference type="ARBA" id="ARBA00002180"/>
    </source>
</evidence>
<dbReference type="InterPro" id="IPR057670">
    <property type="entry name" value="SH3_retrovirus"/>
</dbReference>
<keyword evidence="17" id="KW-0511">Multifunctional enzyme</keyword>
<dbReference type="GO" id="GO:0005524">
    <property type="term" value="F:ATP binding"/>
    <property type="evidence" value="ECO:0007669"/>
    <property type="project" value="UniProtKB-KW"/>
</dbReference>
<dbReference type="Pfam" id="PF00665">
    <property type="entry name" value="rve"/>
    <property type="match status" value="1"/>
</dbReference>
<keyword evidence="9" id="KW-0378">Hydrolase</keyword>
<feature type="compositionally biased region" description="Acidic residues" evidence="18">
    <location>
        <begin position="483"/>
        <end position="517"/>
    </location>
</feature>
<evidence type="ECO:0000256" key="18">
    <source>
        <dbReference type="SAM" id="MobiDB-lite"/>
    </source>
</evidence>
<dbReference type="GO" id="GO:0003676">
    <property type="term" value="F:nucleic acid binding"/>
    <property type="evidence" value="ECO:0007669"/>
    <property type="project" value="InterPro"/>
</dbReference>
<keyword evidence="8" id="KW-0255">Endonuclease</keyword>
<dbReference type="InterPro" id="IPR039537">
    <property type="entry name" value="Retrotran_Ty1/copia-like"/>
</dbReference>
<keyword evidence="5" id="KW-0479">Metal-binding</keyword>
<evidence type="ECO:0000256" key="10">
    <source>
        <dbReference type="ARBA" id="ARBA00022840"/>
    </source>
</evidence>
<dbReference type="GO" id="GO:0042575">
    <property type="term" value="C:DNA polymerase complex"/>
    <property type="evidence" value="ECO:0007669"/>
    <property type="project" value="UniProtKB-ARBA"/>
</dbReference>
<evidence type="ECO:0000259" key="19">
    <source>
        <dbReference type="PROSITE" id="PS50994"/>
    </source>
</evidence>
<evidence type="ECO:0000256" key="8">
    <source>
        <dbReference type="ARBA" id="ARBA00022759"/>
    </source>
</evidence>
<feature type="compositionally biased region" description="Basic and acidic residues" evidence="18">
    <location>
        <begin position="455"/>
        <end position="467"/>
    </location>
</feature>
<gene>
    <name evidence="20" type="ORF">EEDITHA_LOCUS8170</name>
</gene>
<comment type="function">
    <text evidence="1">The aspartyl protease (PR) mediates the proteolytic cleavages of the Gag and Gag-Pol polyproteins after assembly of the VLP.</text>
</comment>
<dbReference type="InterPro" id="IPR013103">
    <property type="entry name" value="RVT_2"/>
</dbReference>
<dbReference type="GO" id="GO:0003964">
    <property type="term" value="F:RNA-directed DNA polymerase activity"/>
    <property type="evidence" value="ECO:0007669"/>
    <property type="project" value="UniProtKB-KW"/>
</dbReference>
<dbReference type="InterPro" id="IPR001584">
    <property type="entry name" value="Integrase_cat-core"/>
</dbReference>
<dbReference type="GO" id="GO:0004190">
    <property type="term" value="F:aspartic-type endopeptidase activity"/>
    <property type="evidence" value="ECO:0007669"/>
    <property type="project" value="UniProtKB-KW"/>
</dbReference>
<dbReference type="AlphaFoldDB" id="A0AAU9U166"/>
<name>A0AAU9U166_EUPED</name>
<dbReference type="GO" id="GO:0006310">
    <property type="term" value="P:DNA recombination"/>
    <property type="evidence" value="ECO:0007669"/>
    <property type="project" value="UniProtKB-KW"/>
</dbReference>
<keyword evidence="4" id="KW-0540">Nuclease</keyword>
<sequence>MERAIILNEQNWTTWRFQISIVLKSREYRELESNKYVTVGDGNKLRVKGKGKIEFLAFNGNSFKESVLLEVLYVPDLTVNLFSVVCAMDKGYIMKSTRSGCHFVKDALTSLTEWHERFAHQNYNLVKETLNSYNIKYDGNIELCIPCIEGKQHRLTFSKSNYRANSLGELIHMDLCGPMEKESLGGSKYFLLLKDDYSSYRFVYFIKNKSETADLIEDFILTFNNESRSTIKRFRSDNGTEFINTKFKNLCKSRGIIHETTVPYTPEQNGRAEREMRTIVEAARTMLQAKGLGKEFWAEAVSTAIYVINRTGRTKEAGKTPFELFYNKQKYDITLLKTFGTEVYVHIPTQKRLKWDSKSMKGIFVGYGINTKGYRVWLINNKVIGTYRDVIFVTQKKEEQNTLKSMEKIEREDRIEKKYYIQNITESRNTEECFKENENHEYDTGRETNIQETSTEVRDQHSSHGTEESCNDGQSYVDKSYDTEEYLSESGQEEYLDIDDQSYISTDDDNNDDEEITEDRTKTTRSRIIKKPSHLNDYYTGFTAVNNSELSYEEAINSEYSEKWKEAIQTELQALQKNKTWIETYLPEDKKAIETKWVFKIKKENGQNKYKARLVVRGFQQQDKLDHSEIYAPVAKLPTLRILLAIACKYNLNISQMDVKNAFLNGEIEEEVYLKLPKGIEVADKNKVLKLQKSLYGLKKSPKNWNDRFNNFMIKQGFERSKADYCLYYKNNLKFYLLLYVDDLIILCEKKEDIERLKFLLQKEFDMTNLGNNNKFTYLDNQSAIYVSKNPEQHRKLKHIDLKYHFLRDKVRKQIVVLRYICTDRQLADIFTKCLNREKFKKFCINLNLLIE</sequence>
<keyword evidence="11" id="KW-0460">Magnesium</keyword>
<accession>A0AAU9U166</accession>